<reference evidence="7 9" key="1">
    <citation type="journal article" date="2014" name="BMC Genomics">
        <title>Genome sequence of Anopheles sinensis provides insight into genetics basis of mosquito competence for malaria parasites.</title>
        <authorList>
            <person name="Zhou D."/>
            <person name="Zhang D."/>
            <person name="Ding G."/>
            <person name="Shi L."/>
            <person name="Hou Q."/>
            <person name="Ye Y."/>
            <person name="Xu Y."/>
            <person name="Zhou H."/>
            <person name="Xiong C."/>
            <person name="Li S."/>
            <person name="Yu J."/>
            <person name="Hong S."/>
            <person name="Yu X."/>
            <person name="Zou P."/>
            <person name="Chen C."/>
            <person name="Chang X."/>
            <person name="Wang W."/>
            <person name="Lv Y."/>
            <person name="Sun Y."/>
            <person name="Ma L."/>
            <person name="Shen B."/>
            <person name="Zhu C."/>
        </authorList>
    </citation>
    <scope>NUCLEOTIDE SEQUENCE [LARGE SCALE GENOMIC DNA]</scope>
</reference>
<name>A0A084W679_ANOSI</name>
<dbReference type="PROSITE" id="PS51417">
    <property type="entry name" value="ARF"/>
    <property type="match status" value="1"/>
</dbReference>
<accession>A0A084W679</accession>
<dbReference type="PRINTS" id="PR00328">
    <property type="entry name" value="SAR1GTPBP"/>
</dbReference>
<dbReference type="InterPro" id="IPR005225">
    <property type="entry name" value="Small_GTP-bd"/>
</dbReference>
<dbReference type="EMBL" id="ATLV01020754">
    <property type="status" value="NOT_ANNOTATED_CDS"/>
    <property type="molecule type" value="Genomic_DNA"/>
</dbReference>
<dbReference type="OrthoDB" id="2011769at2759"/>
<dbReference type="SMART" id="SM00178">
    <property type="entry name" value="SAR"/>
    <property type="match status" value="1"/>
</dbReference>
<dbReference type="PANTHER" id="PTHR11711">
    <property type="entry name" value="ADP RIBOSYLATION FACTOR-RELATED"/>
    <property type="match status" value="1"/>
</dbReference>
<dbReference type="GO" id="GO:0046872">
    <property type="term" value="F:metal ion binding"/>
    <property type="evidence" value="ECO:0007669"/>
    <property type="project" value="UniProtKB-KW"/>
</dbReference>
<dbReference type="SMART" id="SM00177">
    <property type="entry name" value="ARF"/>
    <property type="match status" value="1"/>
</dbReference>
<dbReference type="GO" id="GO:0016192">
    <property type="term" value="P:vesicle-mediated transport"/>
    <property type="evidence" value="ECO:0007669"/>
    <property type="project" value="UniProtKB-ARBA"/>
</dbReference>
<dbReference type="GO" id="GO:0030010">
    <property type="term" value="P:establishment of cell polarity"/>
    <property type="evidence" value="ECO:0007669"/>
    <property type="project" value="UniProtKB-ARBA"/>
</dbReference>
<dbReference type="AlphaFoldDB" id="A0A084W679"/>
<dbReference type="FunFam" id="3.40.50.300:FF:000412">
    <property type="entry name" value="ADP-ribosylation factor 1"/>
    <property type="match status" value="1"/>
</dbReference>
<keyword evidence="5" id="KW-0460">Magnesium</keyword>
<evidence type="ECO:0000313" key="9">
    <source>
        <dbReference type="Proteomes" id="UP000030765"/>
    </source>
</evidence>
<dbReference type="NCBIfam" id="TIGR00231">
    <property type="entry name" value="small_GTP"/>
    <property type="match status" value="1"/>
</dbReference>
<evidence type="ECO:0000256" key="6">
    <source>
        <dbReference type="RuleBase" id="RU003925"/>
    </source>
</evidence>
<keyword evidence="3 4" id="KW-0342">GTP-binding</keyword>
<proteinExistence type="inferred from homology"/>
<dbReference type="STRING" id="74873.A0A084W679"/>
<organism evidence="7">
    <name type="scientific">Anopheles sinensis</name>
    <name type="common">Mosquito</name>
    <dbReference type="NCBI Taxonomy" id="74873"/>
    <lineage>
        <taxon>Eukaryota</taxon>
        <taxon>Metazoa</taxon>
        <taxon>Ecdysozoa</taxon>
        <taxon>Arthropoda</taxon>
        <taxon>Hexapoda</taxon>
        <taxon>Insecta</taxon>
        <taxon>Pterygota</taxon>
        <taxon>Neoptera</taxon>
        <taxon>Endopterygota</taxon>
        <taxon>Diptera</taxon>
        <taxon>Nematocera</taxon>
        <taxon>Culicoidea</taxon>
        <taxon>Culicidae</taxon>
        <taxon>Anophelinae</taxon>
        <taxon>Anopheles</taxon>
    </lineage>
</organism>
<feature type="binding site" evidence="4">
    <location>
        <begin position="20"/>
        <end position="27"/>
    </location>
    <ligand>
        <name>GTP</name>
        <dbReference type="ChEBI" id="CHEBI:37565"/>
    </ligand>
</feature>
<dbReference type="Proteomes" id="UP000030765">
    <property type="component" value="Unassembled WGS sequence"/>
</dbReference>
<dbReference type="InterPro" id="IPR024156">
    <property type="entry name" value="Small_GTPase_ARF"/>
</dbReference>
<dbReference type="InterPro" id="IPR006689">
    <property type="entry name" value="Small_GTPase_ARF/SAR"/>
</dbReference>
<feature type="binding site" evidence="5">
    <location>
        <position position="27"/>
    </location>
    <ligand>
        <name>Mg(2+)</name>
        <dbReference type="ChEBI" id="CHEBI:18420"/>
    </ligand>
</feature>
<evidence type="ECO:0000256" key="2">
    <source>
        <dbReference type="ARBA" id="ARBA00022741"/>
    </source>
</evidence>
<dbReference type="EMBL" id="KE525307">
    <property type="protein sequence ID" value="KFB45723.1"/>
    <property type="molecule type" value="Genomic_DNA"/>
</dbReference>
<evidence type="ECO:0000256" key="1">
    <source>
        <dbReference type="ARBA" id="ARBA00010290"/>
    </source>
</evidence>
<dbReference type="EnsemblMetazoa" id="ASIC013741-RA">
    <property type="protein sequence ID" value="ASIC013741-PA"/>
    <property type="gene ID" value="ASIC013741"/>
</dbReference>
<dbReference type="GO" id="GO:0005525">
    <property type="term" value="F:GTP binding"/>
    <property type="evidence" value="ECO:0007669"/>
    <property type="project" value="UniProtKB-KW"/>
</dbReference>
<evidence type="ECO:0008006" key="10">
    <source>
        <dbReference type="Google" id="ProtNLM"/>
    </source>
</evidence>
<evidence type="ECO:0000256" key="5">
    <source>
        <dbReference type="PIRSR" id="PIRSR606689-2"/>
    </source>
</evidence>
<protein>
    <recommendedName>
        <fullName evidence="10">ADP-ribosylation factor 6</fullName>
    </recommendedName>
</protein>
<dbReference type="GO" id="GO:0051649">
    <property type="term" value="P:establishment of localization in cell"/>
    <property type="evidence" value="ECO:0007669"/>
    <property type="project" value="UniProtKB-ARBA"/>
</dbReference>
<feature type="binding site" evidence="4">
    <location>
        <begin position="123"/>
        <end position="126"/>
    </location>
    <ligand>
        <name>GTP</name>
        <dbReference type="ChEBI" id="CHEBI:37565"/>
    </ligand>
</feature>
<dbReference type="Gene3D" id="3.40.50.300">
    <property type="entry name" value="P-loop containing nucleotide triphosphate hydrolases"/>
    <property type="match status" value="1"/>
</dbReference>
<dbReference type="SUPFAM" id="SSF52540">
    <property type="entry name" value="P-loop containing nucleoside triphosphate hydrolases"/>
    <property type="match status" value="1"/>
</dbReference>
<dbReference type="InterPro" id="IPR027417">
    <property type="entry name" value="P-loop_NTPase"/>
</dbReference>
<keyword evidence="9" id="KW-1185">Reference proteome</keyword>
<keyword evidence="2 4" id="KW-0547">Nucleotide-binding</keyword>
<feature type="binding site" evidence="4">
    <location>
        <position position="66"/>
    </location>
    <ligand>
        <name>GTP</name>
        <dbReference type="ChEBI" id="CHEBI:37565"/>
    </ligand>
</feature>
<dbReference type="GO" id="GO:0003924">
    <property type="term" value="F:GTPase activity"/>
    <property type="evidence" value="ECO:0007669"/>
    <property type="project" value="InterPro"/>
</dbReference>
<evidence type="ECO:0000313" key="7">
    <source>
        <dbReference type="EMBL" id="KFB45723.1"/>
    </source>
</evidence>
<evidence type="ECO:0000256" key="4">
    <source>
        <dbReference type="PIRSR" id="PIRSR606689-1"/>
    </source>
</evidence>
<dbReference type="VEuPathDB" id="VectorBase:ASIS001410"/>
<evidence type="ECO:0000256" key="3">
    <source>
        <dbReference type="ARBA" id="ARBA00023134"/>
    </source>
</evidence>
<dbReference type="Pfam" id="PF00025">
    <property type="entry name" value="Arf"/>
    <property type="match status" value="1"/>
</dbReference>
<reference evidence="8" key="2">
    <citation type="submission" date="2020-05" db="UniProtKB">
        <authorList>
            <consortium name="EnsemblMetazoa"/>
        </authorList>
    </citation>
    <scope>IDENTIFICATION</scope>
</reference>
<dbReference type="VEuPathDB" id="VectorBase:ASIC013741"/>
<sequence length="174" mass="19670">MGKLVSRMCNTKELGILMLGLDAAGKTTVLYQLKLSQTIIAAPTVGFNVDTVTFNNVKLNIWDVGGDADTRPLWKHYCSADMHGLIFVIDCTDVDRMHEVRQEFHRIINDSEMRRASILIFANKQDLPNAMKPHEIQAKLGVEILSDRNYYIQPCCATTGEGLFEGLQWLIRNQ</sequence>
<evidence type="ECO:0000313" key="8">
    <source>
        <dbReference type="EnsemblMetazoa" id="ASIC013741-PA"/>
    </source>
</evidence>
<dbReference type="GO" id="GO:0048731">
    <property type="term" value="P:system development"/>
    <property type="evidence" value="ECO:0007669"/>
    <property type="project" value="UniProtKB-ARBA"/>
</dbReference>
<gene>
    <name evidence="7" type="ORF">ZHAS_00013741</name>
</gene>
<keyword evidence="5" id="KW-0479">Metal-binding</keyword>
<feature type="binding site" evidence="5">
    <location>
        <position position="44"/>
    </location>
    <ligand>
        <name>Mg(2+)</name>
        <dbReference type="ChEBI" id="CHEBI:18420"/>
    </ligand>
</feature>
<comment type="similarity">
    <text evidence="1 6">Belongs to the small GTPase superfamily. Arf family.</text>
</comment>